<name>A0A5R9PU87_CHRID</name>
<sequence>MIIFLKKYYIYIIVIIIGAIIFYDHLFLQKFKNSYKQDGLYTTGTIQKVKGYGRGTGFKFIYTFDLNGKSYESNCDIGNLSYSVAEKKVNKKYLVIYLNSNVHNNRLYANVPVTDSTLKTNDELKKWIEKNPPIKQKLDSIPGAGFFWENYF</sequence>
<proteinExistence type="predicted"/>
<protein>
    <submittedName>
        <fullName evidence="1">Uncharacterized protein</fullName>
    </submittedName>
</protein>
<evidence type="ECO:0000313" key="2">
    <source>
        <dbReference type="Proteomes" id="UP000269015"/>
    </source>
</evidence>
<evidence type="ECO:0000313" key="1">
    <source>
        <dbReference type="EMBL" id="AZB17396.1"/>
    </source>
</evidence>
<dbReference type="OrthoDB" id="1262502at2"/>
<reference evidence="1 2" key="1">
    <citation type="submission" date="2018-11" db="EMBL/GenBank/DDBJ databases">
        <title>Proposal to divide the Flavobacteriaceae and reorganize its genera based on Amino Acid Identity values calculated from whole genome sequences.</title>
        <authorList>
            <person name="Nicholson A.C."/>
            <person name="Gulvik C.A."/>
            <person name="Whitney A.M."/>
            <person name="Humrighouse B.W."/>
            <person name="Bell M."/>
            <person name="Holmes B."/>
            <person name="Steigerwalt A.G."/>
            <person name="Villarma A."/>
            <person name="Sheth M."/>
            <person name="Batra D."/>
            <person name="Pryor J."/>
            <person name="Bernardet J.-F."/>
            <person name="Hugo C."/>
            <person name="Kampfer P."/>
            <person name="Newman J."/>
            <person name="McQuiston J.R."/>
        </authorList>
    </citation>
    <scope>NUCLEOTIDE SEQUENCE [LARGE SCALE GENOMIC DNA]</scope>
    <source>
        <strain evidence="1 2">H5559</strain>
    </source>
</reference>
<dbReference type="EMBL" id="CP033930">
    <property type="protein sequence ID" value="AZB17396.1"/>
    <property type="molecule type" value="Genomic_DNA"/>
</dbReference>
<organism evidence="1 2">
    <name type="scientific">Chryseobacterium indologenes</name>
    <name type="common">Flavobacterium indologenes</name>
    <dbReference type="NCBI Taxonomy" id="253"/>
    <lineage>
        <taxon>Bacteria</taxon>
        <taxon>Pseudomonadati</taxon>
        <taxon>Bacteroidota</taxon>
        <taxon>Flavobacteriia</taxon>
        <taxon>Flavobacteriales</taxon>
        <taxon>Weeksellaceae</taxon>
        <taxon>Chryseobacterium group</taxon>
        <taxon>Chryseobacterium</taxon>
    </lineage>
</organism>
<accession>A0A5R9PU87</accession>
<dbReference type="AlphaFoldDB" id="A0A5R9PU87"/>
<dbReference type="KEGG" id="cio:CEQ15_09955"/>
<dbReference type="RefSeq" id="WP_034735214.1">
    <property type="nucleotide sequence ID" value="NZ_CP022058.2"/>
</dbReference>
<dbReference type="GeneID" id="56898278"/>
<gene>
    <name evidence="1" type="ORF">EG352_06250</name>
</gene>
<dbReference type="Proteomes" id="UP000269015">
    <property type="component" value="Chromosome"/>
</dbReference>